<dbReference type="RefSeq" id="XP_020077976.1">
    <property type="nucleotide sequence ID" value="XM_020220053.1"/>
</dbReference>
<dbReference type="GO" id="GO:0032790">
    <property type="term" value="P:ribosome disassembly"/>
    <property type="evidence" value="ECO:0007669"/>
    <property type="project" value="UniProtKB-UniRule"/>
</dbReference>
<dbReference type="PROSITE" id="PS00301">
    <property type="entry name" value="G_TR_1"/>
    <property type="match status" value="1"/>
</dbReference>
<keyword evidence="2 5" id="KW-0648">Protein biosynthesis</keyword>
<dbReference type="InterPro" id="IPR030851">
    <property type="entry name" value="EFG2"/>
</dbReference>
<dbReference type="SMART" id="SM00838">
    <property type="entry name" value="EFG_C"/>
    <property type="match status" value="1"/>
</dbReference>
<keyword evidence="8" id="KW-1185">Reference proteome</keyword>
<keyword evidence="1 5" id="KW-0547">Nucleotide-binding</keyword>
<dbReference type="CDD" id="cd16262">
    <property type="entry name" value="EFG_III"/>
    <property type="match status" value="1"/>
</dbReference>
<dbReference type="InterPro" id="IPR009000">
    <property type="entry name" value="Transl_B-barrel_sf"/>
</dbReference>
<dbReference type="CDD" id="cd03713">
    <property type="entry name" value="EFG_mtEFG_C"/>
    <property type="match status" value="1"/>
</dbReference>
<dbReference type="CDD" id="cd01886">
    <property type="entry name" value="EF-G"/>
    <property type="match status" value="1"/>
</dbReference>
<dbReference type="FunFam" id="3.40.50.300:FF:000514">
    <property type="entry name" value="Ribosome-releasing factor 2, mitochondrial"/>
    <property type="match status" value="1"/>
</dbReference>
<dbReference type="SUPFAM" id="SSF50447">
    <property type="entry name" value="Translation proteins"/>
    <property type="match status" value="1"/>
</dbReference>
<comment type="similarity">
    <text evidence="5">Belongs to the TRAFAC class translation factor GTPase superfamily. Classic translation factor GTPase family. EF-G/EF-2 subfamily.</text>
</comment>
<dbReference type="Pfam" id="PF22042">
    <property type="entry name" value="EF-G_D2"/>
    <property type="match status" value="1"/>
</dbReference>
<dbReference type="EMBL" id="KV454539">
    <property type="protein sequence ID" value="ODV68909.1"/>
    <property type="molecule type" value="Genomic_DNA"/>
</dbReference>
<feature type="binding site" evidence="5">
    <location>
        <begin position="113"/>
        <end position="117"/>
    </location>
    <ligand>
        <name>GTP</name>
        <dbReference type="ChEBI" id="CHEBI:37565"/>
    </ligand>
</feature>
<keyword evidence="3 5" id="KW-0496">Mitochondrion</keyword>
<evidence type="ECO:0000256" key="2">
    <source>
        <dbReference type="ARBA" id="ARBA00022917"/>
    </source>
</evidence>
<dbReference type="InterPro" id="IPR035647">
    <property type="entry name" value="EFG_III/V"/>
</dbReference>
<sequence>MLISANLKPLFSRGISQSIGRFLHSSATRLESSLNKVPPIRTKNIGIIAHIDAGKTTTTERMLYYSGKTKRIGNVDEGDTVTDYLPSEKQRGITIQLAAISIPWNNHKINIIDTPGHADFTFEVIRSLRVLDSAVTILDGVAGVEAQTEKVWKQANALGIPKIAYVNKMDREGAGFSRTVKEIVQKLQTRVVLCNVPYFEKTEQNDHEFSGVIDIIHKKLLKWEPAKDANGNEITIIDIESESSKYPELFDVISNSRMSMIETLSEFDDSFIDALEECEEDPMKFNSQLLIKAIKKATVENFVTPVFCGSSFKNIGVQPLMDGIIQFSPSPLQIKVPEISSNKRVKKTKRSKDNQVSQEIPVPTSWDPSRGLIINKNRNLTVALAFKVMTHATRGVMTFFRVYSGKLNSNSTVINTRTGKKLNVKKLLLMHGDSPEPVDYIDSGSIGVILGLEDELMTGDTLVSHGSGNSKLFNELESSLKMLPIDIPPPLFNSSLEPLTTGDERHMDQCLKILQREDPSLKVTLDEDMGQTIISGMGELHLEILKERLVKDMKVNVRLTDVAVSYKETVAKPSMQSHTLISNEDENIKVEIQLDTFEGNAEETTFAEEEGAEILQQENNIIIIEPSATPAHMYQAIEDRRWKPDYSLEVLQDSIIQGCYTALQMGGPILGFPLHSTVVRIKSWDFPIENKNFQPNTLLDLGRRCLREHINEMYENNKTSFTVLEPYMETKVYVGSESVGEVTHDLTQKCQAVITSIEDENSENLDALTWANEEAERIYLPPDYTLKKSKLNGLDFENKKVILAETPLREMIGYLSRLRSITQGRSVFDMNYLGMRRTARDRLTAIANEVNIM</sequence>
<dbReference type="Gene3D" id="3.30.70.870">
    <property type="entry name" value="Elongation Factor G (Translational Gtpase), domain 3"/>
    <property type="match status" value="1"/>
</dbReference>
<reference evidence="8" key="1">
    <citation type="submission" date="2016-05" db="EMBL/GenBank/DDBJ databases">
        <title>Comparative genomics of biotechnologically important yeasts.</title>
        <authorList>
            <consortium name="DOE Joint Genome Institute"/>
            <person name="Riley R."/>
            <person name="Haridas S."/>
            <person name="Wolfe K.H."/>
            <person name="Lopes M.R."/>
            <person name="Hittinger C.T."/>
            <person name="Goker M."/>
            <person name="Salamov A."/>
            <person name="Wisecaver J."/>
            <person name="Long T.M."/>
            <person name="Aerts A.L."/>
            <person name="Barry K."/>
            <person name="Choi C."/>
            <person name="Clum A."/>
            <person name="Coughlan A.Y."/>
            <person name="Deshpande S."/>
            <person name="Douglass A.P."/>
            <person name="Hanson S.J."/>
            <person name="Klenk H.-P."/>
            <person name="Labutti K."/>
            <person name="Lapidus A."/>
            <person name="Lindquist E."/>
            <person name="Lipzen A."/>
            <person name="Meier-Kolthoff J.P."/>
            <person name="Ohm R.A."/>
            <person name="Otillar R.P."/>
            <person name="Pangilinan J."/>
            <person name="Peng Y."/>
            <person name="Rokas A."/>
            <person name="Rosa C.A."/>
            <person name="Scheuner C."/>
            <person name="Sibirny A.A."/>
            <person name="Slot J.C."/>
            <person name="Stielow J.B."/>
            <person name="Sun H."/>
            <person name="Kurtzman C.P."/>
            <person name="Blackwell M."/>
            <person name="Grigoriev I.V."/>
            <person name="Jeffries T.W."/>
        </authorList>
    </citation>
    <scope>NUCLEOTIDE SEQUENCE [LARGE SCALE GENOMIC DNA]</scope>
    <source>
        <strain evidence="8">NRRL Y-1933</strain>
    </source>
</reference>
<proteinExistence type="inferred from homology"/>
<dbReference type="GO" id="GO:0005759">
    <property type="term" value="C:mitochondrial matrix"/>
    <property type="evidence" value="ECO:0007669"/>
    <property type="project" value="UniProtKB-ARBA"/>
</dbReference>
<evidence type="ECO:0000256" key="4">
    <source>
        <dbReference type="ARBA" id="ARBA00023134"/>
    </source>
</evidence>
<dbReference type="Gene3D" id="3.30.70.240">
    <property type="match status" value="1"/>
</dbReference>
<dbReference type="Proteomes" id="UP000095085">
    <property type="component" value="Unassembled WGS sequence"/>
</dbReference>
<keyword evidence="4 5" id="KW-0342">GTP-binding</keyword>
<evidence type="ECO:0000313" key="7">
    <source>
        <dbReference type="EMBL" id="ODV68909.1"/>
    </source>
</evidence>
<dbReference type="PANTHER" id="PTHR43261:SF1">
    <property type="entry name" value="RIBOSOME-RELEASING FACTOR 2, MITOCHONDRIAL"/>
    <property type="match status" value="1"/>
</dbReference>
<feature type="domain" description="Tr-type G" evidence="6">
    <location>
        <begin position="40"/>
        <end position="332"/>
    </location>
</feature>
<dbReference type="InterPro" id="IPR035649">
    <property type="entry name" value="EFG_V"/>
</dbReference>
<dbReference type="AlphaFoldDB" id="A0A1E4RNS6"/>
<dbReference type="SUPFAM" id="SSF54980">
    <property type="entry name" value="EF-G C-terminal domain-like"/>
    <property type="match status" value="2"/>
</dbReference>
<evidence type="ECO:0000256" key="5">
    <source>
        <dbReference type="HAMAP-Rule" id="MF_03059"/>
    </source>
</evidence>
<dbReference type="Pfam" id="PF14492">
    <property type="entry name" value="EFG_III"/>
    <property type="match status" value="1"/>
</dbReference>
<dbReference type="GO" id="GO:0005525">
    <property type="term" value="F:GTP binding"/>
    <property type="evidence" value="ECO:0007669"/>
    <property type="project" value="UniProtKB-UniRule"/>
</dbReference>
<dbReference type="GO" id="GO:0032543">
    <property type="term" value="P:mitochondrial translation"/>
    <property type="evidence" value="ECO:0007669"/>
    <property type="project" value="UniProtKB-UniRule"/>
</dbReference>
<dbReference type="InterPro" id="IPR041095">
    <property type="entry name" value="EFG_II"/>
</dbReference>
<comment type="subcellular location">
    <subcellularLocation>
        <location evidence="5">Mitochondrion</location>
    </subcellularLocation>
</comment>
<feature type="binding site" evidence="5">
    <location>
        <begin position="167"/>
        <end position="170"/>
    </location>
    <ligand>
        <name>GTP</name>
        <dbReference type="ChEBI" id="CHEBI:37565"/>
    </ligand>
</feature>
<gene>
    <name evidence="5" type="primary">MEF2</name>
    <name evidence="7" type="ORF">HYPBUDRAFT_147435</name>
</gene>
<dbReference type="InterPro" id="IPR027417">
    <property type="entry name" value="P-loop_NTPase"/>
</dbReference>
<dbReference type="SUPFAM" id="SSF52540">
    <property type="entry name" value="P-loop containing nucleoside triphosphate hydrolases"/>
    <property type="match status" value="1"/>
</dbReference>
<name>A0A1E4RNS6_9ASCO</name>
<dbReference type="HAMAP" id="MF_03059">
    <property type="entry name" value="mEF_G_2"/>
    <property type="match status" value="1"/>
</dbReference>
<evidence type="ECO:0000256" key="3">
    <source>
        <dbReference type="ARBA" id="ARBA00023128"/>
    </source>
</evidence>
<dbReference type="InterPro" id="IPR000640">
    <property type="entry name" value="EFG_V-like"/>
</dbReference>
<evidence type="ECO:0000313" key="8">
    <source>
        <dbReference type="Proteomes" id="UP000095085"/>
    </source>
</evidence>
<dbReference type="InterPro" id="IPR031157">
    <property type="entry name" value="G_TR_CS"/>
</dbReference>
<protein>
    <recommendedName>
        <fullName evidence="5">Ribosome-releasing factor 2, mitochondrial</fullName>
        <shortName evidence="5">RRF2mt</shortName>
    </recommendedName>
    <alternativeName>
        <fullName evidence="5">Elongation factor G 2, mitochondrial</fullName>
        <shortName evidence="5">EF-G2mt</shortName>
        <shortName evidence="5">mEF-G 2</shortName>
    </alternativeName>
</protein>
<dbReference type="PRINTS" id="PR00315">
    <property type="entry name" value="ELONGATNFCT"/>
</dbReference>
<comment type="function">
    <text evidence="5">Mitochondrial GTPase that mediates the disassembly of ribosomes from messenger RNA at the termination of mitochondrial protein biosynthesis. Not involved in the GTP-dependent ribosomal translocation step during translation elongation.</text>
</comment>
<feature type="binding site" evidence="5">
    <location>
        <begin position="49"/>
        <end position="56"/>
    </location>
    <ligand>
        <name>GTP</name>
        <dbReference type="ChEBI" id="CHEBI:37565"/>
    </ligand>
</feature>
<dbReference type="OrthoDB" id="198619at2759"/>
<dbReference type="InterPro" id="IPR053905">
    <property type="entry name" value="EF-G-like_DII"/>
</dbReference>
<evidence type="ECO:0000259" key="6">
    <source>
        <dbReference type="PROSITE" id="PS51722"/>
    </source>
</evidence>
<dbReference type="STRING" id="984485.A0A1E4RNS6"/>
<dbReference type="InterPro" id="IPR005225">
    <property type="entry name" value="Small_GTP-bd"/>
</dbReference>
<dbReference type="Gene3D" id="3.40.50.300">
    <property type="entry name" value="P-loop containing nucleotide triphosphate hydrolases"/>
    <property type="match status" value="1"/>
</dbReference>
<dbReference type="PROSITE" id="PS51722">
    <property type="entry name" value="G_TR_2"/>
    <property type="match status" value="1"/>
</dbReference>
<organism evidence="7 8">
    <name type="scientific">Hyphopichia burtonii NRRL Y-1933</name>
    <dbReference type="NCBI Taxonomy" id="984485"/>
    <lineage>
        <taxon>Eukaryota</taxon>
        <taxon>Fungi</taxon>
        <taxon>Dikarya</taxon>
        <taxon>Ascomycota</taxon>
        <taxon>Saccharomycotina</taxon>
        <taxon>Pichiomycetes</taxon>
        <taxon>Debaryomycetaceae</taxon>
        <taxon>Hyphopichia</taxon>
    </lineage>
</organism>
<dbReference type="InterPro" id="IPR000795">
    <property type="entry name" value="T_Tr_GTP-bd_dom"/>
</dbReference>
<dbReference type="GO" id="GO:0003924">
    <property type="term" value="F:GTPase activity"/>
    <property type="evidence" value="ECO:0007669"/>
    <property type="project" value="UniProtKB-UniRule"/>
</dbReference>
<dbReference type="PANTHER" id="PTHR43261">
    <property type="entry name" value="TRANSLATION ELONGATION FACTOR G-RELATED"/>
    <property type="match status" value="1"/>
</dbReference>
<dbReference type="InterPro" id="IPR009022">
    <property type="entry name" value="EFG_III"/>
</dbReference>
<dbReference type="GeneID" id="30994603"/>
<dbReference type="GO" id="GO:0051881">
    <property type="term" value="P:regulation of mitochondrial membrane potential"/>
    <property type="evidence" value="ECO:0007669"/>
    <property type="project" value="EnsemblFungi"/>
</dbReference>
<dbReference type="Gene3D" id="2.40.30.10">
    <property type="entry name" value="Translation factors"/>
    <property type="match status" value="1"/>
</dbReference>
<dbReference type="Pfam" id="PF00679">
    <property type="entry name" value="EFG_C"/>
    <property type="match status" value="1"/>
</dbReference>
<accession>A0A1E4RNS6</accession>
<evidence type="ECO:0000256" key="1">
    <source>
        <dbReference type="ARBA" id="ARBA00022741"/>
    </source>
</evidence>
<dbReference type="Pfam" id="PF00009">
    <property type="entry name" value="GTP_EFTU"/>
    <property type="match status" value="1"/>
</dbReference>
<dbReference type="NCBIfam" id="TIGR00231">
    <property type="entry name" value="small_GTP"/>
    <property type="match status" value="1"/>
</dbReference>